<name>A0A9P4QA20_9PEZI</name>
<dbReference type="Gene3D" id="3.40.630.30">
    <property type="match status" value="1"/>
</dbReference>
<evidence type="ECO:0000313" key="3">
    <source>
        <dbReference type="Proteomes" id="UP000799441"/>
    </source>
</evidence>
<dbReference type="SUPFAM" id="SSF55729">
    <property type="entry name" value="Acyl-CoA N-acyltransferases (Nat)"/>
    <property type="match status" value="1"/>
</dbReference>
<dbReference type="Pfam" id="PF13302">
    <property type="entry name" value="Acetyltransf_3"/>
    <property type="match status" value="1"/>
</dbReference>
<reference evidence="2" key="1">
    <citation type="journal article" date="2020" name="Stud. Mycol.">
        <title>101 Dothideomycetes genomes: a test case for predicting lifestyles and emergence of pathogens.</title>
        <authorList>
            <person name="Haridas S."/>
            <person name="Albert R."/>
            <person name="Binder M."/>
            <person name="Bloem J."/>
            <person name="Labutti K."/>
            <person name="Salamov A."/>
            <person name="Andreopoulos B."/>
            <person name="Baker S."/>
            <person name="Barry K."/>
            <person name="Bills G."/>
            <person name="Bluhm B."/>
            <person name="Cannon C."/>
            <person name="Castanera R."/>
            <person name="Culley D."/>
            <person name="Daum C."/>
            <person name="Ezra D."/>
            <person name="Gonzalez J."/>
            <person name="Henrissat B."/>
            <person name="Kuo A."/>
            <person name="Liang C."/>
            <person name="Lipzen A."/>
            <person name="Lutzoni F."/>
            <person name="Magnuson J."/>
            <person name="Mondo S."/>
            <person name="Nolan M."/>
            <person name="Ohm R."/>
            <person name="Pangilinan J."/>
            <person name="Park H.-J."/>
            <person name="Ramirez L."/>
            <person name="Alfaro M."/>
            <person name="Sun H."/>
            <person name="Tritt A."/>
            <person name="Yoshinaga Y."/>
            <person name="Zwiers L.-H."/>
            <person name="Turgeon B."/>
            <person name="Goodwin S."/>
            <person name="Spatafora J."/>
            <person name="Crous P."/>
            <person name="Grigoriev I."/>
        </authorList>
    </citation>
    <scope>NUCLEOTIDE SEQUENCE</scope>
    <source>
        <strain evidence="2">CBS 116435</strain>
    </source>
</reference>
<dbReference type="InterPro" id="IPR000182">
    <property type="entry name" value="GNAT_dom"/>
</dbReference>
<dbReference type="PANTHER" id="PTHR43792">
    <property type="entry name" value="GNAT FAMILY, PUTATIVE (AFU_ORTHOLOGUE AFUA_3G00765)-RELATED-RELATED"/>
    <property type="match status" value="1"/>
</dbReference>
<feature type="domain" description="N-acetyltransferase" evidence="1">
    <location>
        <begin position="22"/>
        <end position="193"/>
    </location>
</feature>
<dbReference type="PANTHER" id="PTHR43792:SF1">
    <property type="entry name" value="N-ACETYLTRANSFERASE DOMAIN-CONTAINING PROTEIN"/>
    <property type="match status" value="1"/>
</dbReference>
<evidence type="ECO:0000259" key="1">
    <source>
        <dbReference type="PROSITE" id="PS51186"/>
    </source>
</evidence>
<dbReference type="EMBL" id="MU003794">
    <property type="protein sequence ID" value="KAF2720964.1"/>
    <property type="molecule type" value="Genomic_DNA"/>
</dbReference>
<accession>A0A9P4QA20</accession>
<gene>
    <name evidence="2" type="ORF">K431DRAFT_320643</name>
</gene>
<dbReference type="AlphaFoldDB" id="A0A9P4QA20"/>
<dbReference type="PROSITE" id="PS51186">
    <property type="entry name" value="GNAT"/>
    <property type="match status" value="1"/>
</dbReference>
<evidence type="ECO:0000313" key="2">
    <source>
        <dbReference type="EMBL" id="KAF2720964.1"/>
    </source>
</evidence>
<sequence>MADNTDSLLQQPPLAIIQTDRLRLRTLQMSDLDHVMPMVTDPEVMKWTSHRPLETREQAQKWLSDRALGADVYNFIIELRHQTASAESTTIVGIMGCFHPPECGYMIYPEHFGKGYATEAVKGFIPAYFERFRVDKVRGKGFDYLEACTDIENWGSMRVLEKCGFERVGQVDKDFESPMLGVRSTAFYRLPGPSRSLEELGLVMVKASGQMEEEEQPPQPPIQ</sequence>
<dbReference type="GO" id="GO:0016747">
    <property type="term" value="F:acyltransferase activity, transferring groups other than amino-acyl groups"/>
    <property type="evidence" value="ECO:0007669"/>
    <property type="project" value="InterPro"/>
</dbReference>
<keyword evidence="3" id="KW-1185">Reference proteome</keyword>
<dbReference type="Proteomes" id="UP000799441">
    <property type="component" value="Unassembled WGS sequence"/>
</dbReference>
<protein>
    <submittedName>
        <fullName evidence="2">Acyl-CoA N-acyltransferase</fullName>
    </submittedName>
</protein>
<organism evidence="2 3">
    <name type="scientific">Polychaeton citri CBS 116435</name>
    <dbReference type="NCBI Taxonomy" id="1314669"/>
    <lineage>
        <taxon>Eukaryota</taxon>
        <taxon>Fungi</taxon>
        <taxon>Dikarya</taxon>
        <taxon>Ascomycota</taxon>
        <taxon>Pezizomycotina</taxon>
        <taxon>Dothideomycetes</taxon>
        <taxon>Dothideomycetidae</taxon>
        <taxon>Capnodiales</taxon>
        <taxon>Capnodiaceae</taxon>
        <taxon>Polychaeton</taxon>
    </lineage>
</organism>
<dbReference type="InterPro" id="IPR016181">
    <property type="entry name" value="Acyl_CoA_acyltransferase"/>
</dbReference>
<dbReference type="OrthoDB" id="4072826at2759"/>
<proteinExistence type="predicted"/>
<dbReference type="InterPro" id="IPR051531">
    <property type="entry name" value="N-acetyltransferase"/>
</dbReference>
<comment type="caution">
    <text evidence="2">The sequence shown here is derived from an EMBL/GenBank/DDBJ whole genome shotgun (WGS) entry which is preliminary data.</text>
</comment>